<feature type="domain" description="RAI1-like" evidence="3">
    <location>
        <begin position="199"/>
        <end position="422"/>
    </location>
</feature>
<keyword evidence="2" id="KW-0479">Metal-binding</keyword>
<keyword evidence="2" id="KW-0694">RNA-binding</keyword>
<name>A0A4U5PDN3_STECR</name>
<dbReference type="OrthoDB" id="5872150at2759"/>
<comment type="function">
    <text evidence="2">Decapping enzyme for NAD-capped RNAs: specifically hydrolyzes the nicotinamide adenine dinucleotide (NAD) cap from a subset of RNAs by removing the entire NAD moiety from the 5'-end of an NAD-capped RNA.</text>
</comment>
<dbReference type="GO" id="GO:0046872">
    <property type="term" value="F:metal ion binding"/>
    <property type="evidence" value="ECO:0007669"/>
    <property type="project" value="UniProtKB-KW"/>
</dbReference>
<evidence type="ECO:0000313" key="5">
    <source>
        <dbReference type="Proteomes" id="UP000298663"/>
    </source>
</evidence>
<gene>
    <name evidence="4" type="ORF">L596_008842</name>
</gene>
<dbReference type="InterPro" id="IPR013961">
    <property type="entry name" value="RAI1"/>
</dbReference>
<dbReference type="AlphaFoldDB" id="A0A4U5PDN3"/>
<protein>
    <recommendedName>
        <fullName evidence="2">Decapping nuclease</fullName>
        <ecNumber evidence="2">3.6.1.-</ecNumber>
    </recommendedName>
</protein>
<comment type="similarity">
    <text evidence="1 2">Belongs to the DXO/Dom3Z family.</text>
</comment>
<evidence type="ECO:0000256" key="1">
    <source>
        <dbReference type="ARBA" id="ARBA00006562"/>
    </source>
</evidence>
<reference evidence="4 5" key="2">
    <citation type="journal article" date="2019" name="G3 (Bethesda)">
        <title>Hybrid Assembly of the Genome of the Entomopathogenic Nematode Steinernema carpocapsae Identifies the X-Chromosome.</title>
        <authorList>
            <person name="Serra L."/>
            <person name="Macchietto M."/>
            <person name="Macias-Munoz A."/>
            <person name="McGill C.J."/>
            <person name="Rodriguez I.M."/>
            <person name="Rodriguez B."/>
            <person name="Murad R."/>
            <person name="Mortazavi A."/>
        </authorList>
    </citation>
    <scope>NUCLEOTIDE SEQUENCE [LARGE SCALE GENOMIC DNA]</scope>
    <source>
        <strain evidence="4 5">ALL</strain>
    </source>
</reference>
<keyword evidence="2" id="KW-0378">Hydrolase</keyword>
<dbReference type="Proteomes" id="UP000298663">
    <property type="component" value="Unassembled WGS sequence"/>
</dbReference>
<accession>A0A4U5PDN3</accession>
<dbReference type="GO" id="GO:0000956">
    <property type="term" value="P:nuclear-transcribed mRNA catabolic process"/>
    <property type="evidence" value="ECO:0007669"/>
    <property type="project" value="TreeGrafter"/>
</dbReference>
<sequence>MTSTSTIQESSWATIAKKATSSKPGFANDVRFCSASEGIRQLKRREPIGNPRIQSFFPVTKKKSCSQEYAAGYKKISRYVMTWKFDSYRTGASMDQVKPQVIDTFGVFKDKRFGLDRVKRGTTPMIPVLNHAKISMVQEAKTMEPGAAFDPKTDYNALVPRRMSIFDVLEAHVPSGDFALLRSKAQIFCKSSVLKGIGARLSWKKEFKLNACMVDGALFLEIDGDFVAKHHRMEDNRNSNSRNMNAFVGSQFAKDITYEPRVQGGEFQEFRTVVKTVFPRFSVLSSGEVDAVDAAGTLVEIKSQRGGLGERFWKDVSCKTFLQMFFGGARKCVQGKTIGGEVVDIEELGVEELAEEAACTDRMFPWHKDDVMRFLDDFLRTVYAKLKLTPGVVFDVTKEEGVSGLRIERSKIETRNFFPDRFVRHFRIANLCKSNCFL</sequence>
<dbReference type="PANTHER" id="PTHR12395:SF9">
    <property type="entry name" value="DECAPPING AND EXORIBONUCLEASE PROTEIN"/>
    <property type="match status" value="1"/>
</dbReference>
<dbReference type="EMBL" id="AZBU02000002">
    <property type="protein sequence ID" value="TKR94577.1"/>
    <property type="molecule type" value="Genomic_DNA"/>
</dbReference>
<reference evidence="4 5" key="1">
    <citation type="journal article" date="2015" name="Genome Biol.">
        <title>Comparative genomics of Steinernema reveals deeply conserved gene regulatory networks.</title>
        <authorList>
            <person name="Dillman A.R."/>
            <person name="Macchietto M."/>
            <person name="Porter C.F."/>
            <person name="Rogers A."/>
            <person name="Williams B."/>
            <person name="Antoshechkin I."/>
            <person name="Lee M.M."/>
            <person name="Goodwin Z."/>
            <person name="Lu X."/>
            <person name="Lewis E.E."/>
            <person name="Goodrich-Blair H."/>
            <person name="Stock S.P."/>
            <person name="Adams B.J."/>
            <person name="Sternberg P.W."/>
            <person name="Mortazavi A."/>
        </authorList>
    </citation>
    <scope>NUCLEOTIDE SEQUENCE [LARGE SCALE GENOMIC DNA]</scope>
    <source>
        <strain evidence="4 5">ALL</strain>
    </source>
</reference>
<dbReference type="EC" id="3.6.1.-" evidence="2"/>
<evidence type="ECO:0000313" key="4">
    <source>
        <dbReference type="EMBL" id="TKR94577.1"/>
    </source>
</evidence>
<proteinExistence type="inferred from homology"/>
<evidence type="ECO:0000256" key="2">
    <source>
        <dbReference type="RuleBase" id="RU367113"/>
    </source>
</evidence>
<dbReference type="STRING" id="34508.A0A4U5PDN3"/>
<keyword evidence="5" id="KW-1185">Reference proteome</keyword>
<comment type="subcellular location">
    <subcellularLocation>
        <location evidence="2">Nucleus</location>
    </subcellularLocation>
</comment>
<dbReference type="GO" id="GO:0005829">
    <property type="term" value="C:cytosol"/>
    <property type="evidence" value="ECO:0007669"/>
    <property type="project" value="TreeGrafter"/>
</dbReference>
<dbReference type="PANTHER" id="PTHR12395">
    <property type="entry name" value="DOM-3 RELATED"/>
    <property type="match status" value="1"/>
</dbReference>
<dbReference type="GO" id="GO:0005634">
    <property type="term" value="C:nucleus"/>
    <property type="evidence" value="ECO:0007669"/>
    <property type="project" value="UniProtKB-SubCell"/>
</dbReference>
<dbReference type="GO" id="GO:0034353">
    <property type="term" value="F:mRNA 5'-diphosphatase activity"/>
    <property type="evidence" value="ECO:0007669"/>
    <property type="project" value="TreeGrafter"/>
</dbReference>
<dbReference type="GO" id="GO:0110155">
    <property type="term" value="P:NAD-cap decapping"/>
    <property type="evidence" value="ECO:0007669"/>
    <property type="project" value="TreeGrafter"/>
</dbReference>
<dbReference type="InterPro" id="IPR039039">
    <property type="entry name" value="RAI1-like_fam"/>
</dbReference>
<keyword evidence="2" id="KW-0540">Nuclease</keyword>
<comment type="caution">
    <text evidence="4">The sequence shown here is derived from an EMBL/GenBank/DDBJ whole genome shotgun (WGS) entry which is preliminary data.</text>
</comment>
<dbReference type="GO" id="GO:0004518">
    <property type="term" value="F:nuclease activity"/>
    <property type="evidence" value="ECO:0007669"/>
    <property type="project" value="UniProtKB-KW"/>
</dbReference>
<evidence type="ECO:0000259" key="3">
    <source>
        <dbReference type="Pfam" id="PF08652"/>
    </source>
</evidence>
<keyword evidence="2" id="KW-0547">Nucleotide-binding</keyword>
<comment type="cofactor">
    <cofactor evidence="2">
        <name>a divalent metal cation</name>
        <dbReference type="ChEBI" id="CHEBI:60240"/>
    </cofactor>
</comment>
<dbReference type="GO" id="GO:0003723">
    <property type="term" value="F:RNA binding"/>
    <property type="evidence" value="ECO:0007669"/>
    <property type="project" value="UniProtKB-KW"/>
</dbReference>
<organism evidence="4 5">
    <name type="scientific">Steinernema carpocapsae</name>
    <name type="common">Entomopathogenic nematode</name>
    <dbReference type="NCBI Taxonomy" id="34508"/>
    <lineage>
        <taxon>Eukaryota</taxon>
        <taxon>Metazoa</taxon>
        <taxon>Ecdysozoa</taxon>
        <taxon>Nematoda</taxon>
        <taxon>Chromadorea</taxon>
        <taxon>Rhabditida</taxon>
        <taxon>Tylenchina</taxon>
        <taxon>Panagrolaimomorpha</taxon>
        <taxon>Strongyloidoidea</taxon>
        <taxon>Steinernematidae</taxon>
        <taxon>Steinernema</taxon>
    </lineage>
</organism>
<keyword evidence="2" id="KW-0539">Nucleus</keyword>
<dbReference type="GO" id="GO:0000166">
    <property type="term" value="F:nucleotide binding"/>
    <property type="evidence" value="ECO:0007669"/>
    <property type="project" value="UniProtKB-KW"/>
</dbReference>
<dbReference type="Pfam" id="PF08652">
    <property type="entry name" value="RAI1"/>
    <property type="match status" value="1"/>
</dbReference>